<gene>
    <name evidence="2" type="ORF">NGM99_05755</name>
</gene>
<dbReference type="RefSeq" id="WP_252816990.1">
    <property type="nucleotide sequence ID" value="NZ_JAMXQS010000003.1"/>
</dbReference>
<accession>A0ABT1C387</accession>
<dbReference type="Gene3D" id="2.40.70.10">
    <property type="entry name" value="Acid Proteases"/>
    <property type="match status" value="1"/>
</dbReference>
<dbReference type="InterPro" id="IPR021109">
    <property type="entry name" value="Peptidase_aspartic_dom_sf"/>
</dbReference>
<evidence type="ECO:0000256" key="1">
    <source>
        <dbReference type="SAM" id="SignalP"/>
    </source>
</evidence>
<feature type="signal peptide" evidence="1">
    <location>
        <begin position="1"/>
        <end position="19"/>
    </location>
</feature>
<name>A0ABT1C387_9HYPH</name>
<dbReference type="CDD" id="cd05483">
    <property type="entry name" value="retropepsin_like_bacteria"/>
    <property type="match status" value="1"/>
</dbReference>
<evidence type="ECO:0000313" key="2">
    <source>
        <dbReference type="EMBL" id="MCO6049294.1"/>
    </source>
</evidence>
<keyword evidence="1" id="KW-0732">Signal</keyword>
<comment type="caution">
    <text evidence="2">The sequence shown here is derived from an EMBL/GenBank/DDBJ whole genome shotgun (WGS) entry which is preliminary data.</text>
</comment>
<dbReference type="Proteomes" id="UP001205906">
    <property type="component" value="Unassembled WGS sequence"/>
</dbReference>
<evidence type="ECO:0000313" key="3">
    <source>
        <dbReference type="Proteomes" id="UP001205906"/>
    </source>
</evidence>
<protein>
    <submittedName>
        <fullName evidence="2">TIGR02281 family clan AA aspartic protease</fullName>
        <ecNumber evidence="2">3.4.23.-</ecNumber>
    </submittedName>
</protein>
<sequence>MLRKLIIFGICASSSAALPSLLNLDRLTARPSATPAVGKTAAPVEPVALTGSKVRLQADARGHFVSEFKLNGRRVMGLVDTGASAVALNLSTARRLGLDVGEFSGSAQTANGTIKAARATIKTLSIGRVEAQDVEAMVLEDRALDGMLVGMSFLKQLRSFEVKDGALVLVQ</sequence>
<reference evidence="2 3" key="1">
    <citation type="submission" date="2022-06" db="EMBL/GenBank/DDBJ databases">
        <title>Mesorhizobium sp. strain RP14 Genome sequencing and assembly.</title>
        <authorList>
            <person name="Kim I."/>
        </authorList>
    </citation>
    <scope>NUCLEOTIDE SEQUENCE [LARGE SCALE GENOMIC DNA]</scope>
    <source>
        <strain evidence="3">RP14(2022)</strain>
    </source>
</reference>
<proteinExistence type="predicted"/>
<dbReference type="GO" id="GO:0006508">
    <property type="term" value="P:proteolysis"/>
    <property type="evidence" value="ECO:0007669"/>
    <property type="project" value="UniProtKB-KW"/>
</dbReference>
<dbReference type="EC" id="3.4.23.-" evidence="2"/>
<keyword evidence="2" id="KW-0645">Protease</keyword>
<dbReference type="InterPro" id="IPR011969">
    <property type="entry name" value="Clan_AA_Asp_peptidase_C"/>
</dbReference>
<dbReference type="Pfam" id="PF13975">
    <property type="entry name" value="gag-asp_proteas"/>
    <property type="match status" value="1"/>
</dbReference>
<dbReference type="InterPro" id="IPR034122">
    <property type="entry name" value="Retropepsin-like_bacterial"/>
</dbReference>
<feature type="chain" id="PRO_5046154280" evidence="1">
    <location>
        <begin position="20"/>
        <end position="171"/>
    </location>
</feature>
<keyword evidence="3" id="KW-1185">Reference proteome</keyword>
<dbReference type="GO" id="GO:0008233">
    <property type="term" value="F:peptidase activity"/>
    <property type="evidence" value="ECO:0007669"/>
    <property type="project" value="UniProtKB-KW"/>
</dbReference>
<organism evidence="2 3">
    <name type="scientific">Mesorhizobium liriopis</name>
    <dbReference type="NCBI Taxonomy" id="2953882"/>
    <lineage>
        <taxon>Bacteria</taxon>
        <taxon>Pseudomonadati</taxon>
        <taxon>Pseudomonadota</taxon>
        <taxon>Alphaproteobacteria</taxon>
        <taxon>Hyphomicrobiales</taxon>
        <taxon>Phyllobacteriaceae</taxon>
        <taxon>Mesorhizobium</taxon>
    </lineage>
</organism>
<keyword evidence="2" id="KW-0378">Hydrolase</keyword>
<dbReference type="EMBL" id="JAMXQS010000003">
    <property type="protein sequence ID" value="MCO6049294.1"/>
    <property type="molecule type" value="Genomic_DNA"/>
</dbReference>
<dbReference type="SUPFAM" id="SSF50630">
    <property type="entry name" value="Acid proteases"/>
    <property type="match status" value="1"/>
</dbReference>
<dbReference type="NCBIfam" id="TIGR02281">
    <property type="entry name" value="clan_AA_DTGA"/>
    <property type="match status" value="1"/>
</dbReference>